<reference evidence="3" key="1">
    <citation type="submission" date="2014-11" db="EMBL/GenBank/DDBJ databases">
        <authorList>
            <person name="Otto D Thomas"/>
            <person name="Naeem Raeece"/>
        </authorList>
    </citation>
    <scope>NUCLEOTIDE SEQUENCE</scope>
</reference>
<dbReference type="VEuPathDB" id="CryptoDB:Cvel_32500"/>
<protein>
    <recommendedName>
        <fullName evidence="2">PX domain-containing protein</fullName>
    </recommendedName>
</protein>
<dbReference type="InterPro" id="IPR001683">
    <property type="entry name" value="PX_dom"/>
</dbReference>
<dbReference type="Pfam" id="PF00787">
    <property type="entry name" value="PX"/>
    <property type="match status" value="1"/>
</dbReference>
<dbReference type="InterPro" id="IPR036871">
    <property type="entry name" value="PX_dom_sf"/>
</dbReference>
<evidence type="ECO:0000259" key="2">
    <source>
        <dbReference type="PROSITE" id="PS50195"/>
    </source>
</evidence>
<dbReference type="PANTHER" id="PTHR10555">
    <property type="entry name" value="SORTING NEXIN"/>
    <property type="match status" value="1"/>
</dbReference>
<sequence>MSGLFEHSHEEGDDDESRQKWGEEAQQTERSVRVSDPETRSSGLNKFTTYVVSGKTATGSDFSSRKRYSDFEWIQKALNNCFPGTFVPPLPKKQTMGRFEDAFIERRRQRLEEFLHRVFNRPYLASSQVFCAWLTRNESGMEELKRTFDKRPFTNCLSEFRQSLQPYIRSELLGSAKERLQQFRCFLGTHQAVLQKLYKALARLSANNVAATAVIGEIHEKMNELHEGETKFLTEAYELKQAPRANLGEPFFRLHQGLKDSPCSHVDLLVSVAARELDDIGCMQEAVRQYDRLIANVCNLKAQAESQGKELDSVRSSERGNMFAALVQRKGKEEQIDSIEKNIGKLKEDALTGDEWAALARAVLVTKEMPEFVIEKVRTYQDVMLEFSHRQQALHLQAGDVWRQFLRDFHEASQNTNAPIPPPLPPGVVGTERFRPSTDALGGTMDDFLTAQQRASMSAAAAASGGGVPGAPGYPLGSEEEPEDLSSIWTEEAGQGRGFSSSGGDRGGGGGSAGGGSRRGSRSGSRGGGGGNPLNRGPSQEGGGGHEMAFPLH</sequence>
<dbReference type="AlphaFoldDB" id="A0A0G4HW32"/>
<dbReference type="PROSITE" id="PS50195">
    <property type="entry name" value="PX"/>
    <property type="match status" value="1"/>
</dbReference>
<dbReference type="PhylomeDB" id="A0A0G4HW32"/>
<gene>
    <name evidence="3" type="ORF">Cvel_32500</name>
</gene>
<feature type="compositionally biased region" description="Basic and acidic residues" evidence="1">
    <location>
        <begin position="30"/>
        <end position="39"/>
    </location>
</feature>
<dbReference type="Gene3D" id="1.20.1270.60">
    <property type="entry name" value="Arfaptin homology (AH) domain/BAR domain"/>
    <property type="match status" value="1"/>
</dbReference>
<evidence type="ECO:0000313" key="3">
    <source>
        <dbReference type="EMBL" id="CEM48670.1"/>
    </source>
</evidence>
<proteinExistence type="predicted"/>
<dbReference type="Gene3D" id="3.30.1520.10">
    <property type="entry name" value="Phox-like domain"/>
    <property type="match status" value="1"/>
</dbReference>
<feature type="region of interest" description="Disordered" evidence="1">
    <location>
        <begin position="460"/>
        <end position="553"/>
    </location>
</feature>
<dbReference type="InterPro" id="IPR027267">
    <property type="entry name" value="AH/BAR_dom_sf"/>
</dbReference>
<dbReference type="PANTHER" id="PTHR10555:SF170">
    <property type="entry name" value="FI18122P1"/>
    <property type="match status" value="1"/>
</dbReference>
<dbReference type="GO" id="GO:0035091">
    <property type="term" value="F:phosphatidylinositol binding"/>
    <property type="evidence" value="ECO:0007669"/>
    <property type="project" value="InterPro"/>
</dbReference>
<dbReference type="GO" id="GO:0005768">
    <property type="term" value="C:endosome"/>
    <property type="evidence" value="ECO:0007669"/>
    <property type="project" value="TreeGrafter"/>
</dbReference>
<feature type="domain" description="PX" evidence="2">
    <location>
        <begin position="28"/>
        <end position="141"/>
    </location>
</feature>
<feature type="compositionally biased region" description="Gly residues" evidence="1">
    <location>
        <begin position="504"/>
        <end position="518"/>
    </location>
</feature>
<dbReference type="CDD" id="cd06093">
    <property type="entry name" value="PX_domain"/>
    <property type="match status" value="1"/>
</dbReference>
<feature type="compositionally biased region" description="Basic and acidic residues" evidence="1">
    <location>
        <begin position="1"/>
        <end position="10"/>
    </location>
</feature>
<organism evidence="3">
    <name type="scientific">Chromera velia CCMP2878</name>
    <dbReference type="NCBI Taxonomy" id="1169474"/>
    <lineage>
        <taxon>Eukaryota</taxon>
        <taxon>Sar</taxon>
        <taxon>Alveolata</taxon>
        <taxon>Colpodellida</taxon>
        <taxon>Chromeraceae</taxon>
        <taxon>Chromera</taxon>
    </lineage>
</organism>
<evidence type="ECO:0000256" key="1">
    <source>
        <dbReference type="SAM" id="MobiDB-lite"/>
    </source>
</evidence>
<name>A0A0G4HW32_9ALVE</name>
<accession>A0A0G4HW32</accession>
<feature type="region of interest" description="Disordered" evidence="1">
    <location>
        <begin position="1"/>
        <end position="41"/>
    </location>
</feature>
<dbReference type="EMBL" id="CDMZ01004108">
    <property type="protein sequence ID" value="CEM48670.1"/>
    <property type="molecule type" value="Genomic_DNA"/>
</dbReference>
<dbReference type="SUPFAM" id="SSF64268">
    <property type="entry name" value="PX domain"/>
    <property type="match status" value="1"/>
</dbReference>
<dbReference type="SMART" id="SM00312">
    <property type="entry name" value="PX"/>
    <property type="match status" value="1"/>
</dbReference>